<evidence type="ECO:0000313" key="2">
    <source>
        <dbReference type="Proteomes" id="UP000004703"/>
    </source>
</evidence>
<protein>
    <submittedName>
        <fullName evidence="1">Uncharacterized protein</fullName>
    </submittedName>
</protein>
<name>A0A5E8H6Q9_ROSAD</name>
<proteinExistence type="predicted"/>
<reference evidence="1 2" key="1">
    <citation type="submission" date="2008-01" db="EMBL/GenBank/DDBJ databases">
        <authorList>
            <person name="Wagner-Dobler I."/>
            <person name="Ferriera S."/>
            <person name="Johnson J."/>
            <person name="Kravitz S."/>
            <person name="Beeson K."/>
            <person name="Sutton G."/>
            <person name="Rogers Y.-H."/>
            <person name="Friedman R."/>
            <person name="Frazier M."/>
            <person name="Venter J.C."/>
        </authorList>
    </citation>
    <scope>NUCLEOTIDE SEQUENCE [LARGE SCALE GENOMIC DNA]</scope>
    <source>
        <strain evidence="2">DSM 17067 / NCIMB 14079 / DFL-11</strain>
        <plasmid evidence="2">pladfl_1</plasmid>
    </source>
</reference>
<comment type="caution">
    <text evidence="1">The sequence shown here is derived from an EMBL/GenBank/DDBJ whole genome shotgun (WGS) entry which is preliminary data.</text>
</comment>
<dbReference type="EMBL" id="ACCU02000005">
    <property type="protein sequence ID" value="EEE48211.2"/>
    <property type="molecule type" value="Genomic_DNA"/>
</dbReference>
<evidence type="ECO:0000313" key="1">
    <source>
        <dbReference type="EMBL" id="EEE48211.2"/>
    </source>
</evidence>
<gene>
    <name evidence="1" type="ORF">SADFL11_105</name>
</gene>
<keyword evidence="1" id="KW-0614">Plasmid</keyword>
<accession>A0A5E8H6Q9</accession>
<dbReference type="Proteomes" id="UP000004703">
    <property type="component" value="Plasmid pLADFL_1"/>
</dbReference>
<dbReference type="AlphaFoldDB" id="A0A5E8H6Q9"/>
<geneLocation type="plasmid" evidence="2">
    <name>pladfl_1</name>
</geneLocation>
<organism evidence="1 2">
    <name type="scientific">Roseibium alexandrii (strain DSM 17067 / NCIMB 14079 / DFL-11)</name>
    <name type="common">Labrenzia alexandrii</name>
    <dbReference type="NCBI Taxonomy" id="244592"/>
    <lineage>
        <taxon>Bacteria</taxon>
        <taxon>Pseudomonadati</taxon>
        <taxon>Pseudomonadota</taxon>
        <taxon>Alphaproteobacteria</taxon>
        <taxon>Hyphomicrobiales</taxon>
        <taxon>Stappiaceae</taxon>
        <taxon>Roseibium</taxon>
    </lineage>
</organism>
<sequence length="48" mass="5339">MKTIHTSTGADRNASVNLTNDLRPLVRESSWYNDMPGEAVFTTLEEGI</sequence>
<reference evidence="1 2" key="2">
    <citation type="submission" date="2013-04" db="EMBL/GenBank/DDBJ databases">
        <authorList>
            <person name="Fiebig A."/>
            <person name="Pradella S."/>
            <person name="Wagner-Doebler I."/>
        </authorList>
    </citation>
    <scope>NUCLEOTIDE SEQUENCE [LARGE SCALE GENOMIC DNA]</scope>
    <source>
        <strain evidence="2">DSM 17067 / NCIMB 14079 / DFL-11</strain>
        <plasmid evidence="2">pladfl_1</plasmid>
    </source>
</reference>